<dbReference type="InterPro" id="IPR027396">
    <property type="entry name" value="DsrEFH-like"/>
</dbReference>
<accession>M4Z9F5</accession>
<dbReference type="InterPro" id="IPR003787">
    <property type="entry name" value="Sulphur_relay_DsrE/F-like"/>
</dbReference>
<dbReference type="STRING" id="1245469.S58_43980"/>
<dbReference type="SUPFAM" id="SSF75169">
    <property type="entry name" value="DsrEFH-like"/>
    <property type="match status" value="1"/>
</dbReference>
<dbReference type="eggNOG" id="COG1416">
    <property type="taxonomic scope" value="Bacteria"/>
</dbReference>
<dbReference type="EMBL" id="AP012603">
    <property type="protein sequence ID" value="BAM90383.1"/>
    <property type="molecule type" value="Genomic_DNA"/>
</dbReference>
<dbReference type="HOGENOM" id="CLU_127515_0_0_5"/>
<keyword evidence="2" id="KW-1185">Reference proteome</keyword>
<protein>
    <submittedName>
        <fullName evidence="1">Uncharacterized protein</fullName>
    </submittedName>
</protein>
<name>M4Z9F5_9BRAD</name>
<dbReference type="KEGG" id="aol:S58_43980"/>
<evidence type="ECO:0000313" key="1">
    <source>
        <dbReference type="EMBL" id="BAM90383.1"/>
    </source>
</evidence>
<dbReference type="PANTHER" id="PTHR37691">
    <property type="entry name" value="BLR3518 PROTEIN"/>
    <property type="match status" value="1"/>
</dbReference>
<organism evidence="1 2">
    <name type="scientific">Bradyrhizobium oligotrophicum S58</name>
    <dbReference type="NCBI Taxonomy" id="1245469"/>
    <lineage>
        <taxon>Bacteria</taxon>
        <taxon>Pseudomonadati</taxon>
        <taxon>Pseudomonadota</taxon>
        <taxon>Alphaproteobacteria</taxon>
        <taxon>Hyphomicrobiales</taxon>
        <taxon>Nitrobacteraceae</taxon>
        <taxon>Bradyrhizobium</taxon>
    </lineage>
</organism>
<dbReference type="Gene3D" id="3.40.1260.10">
    <property type="entry name" value="DsrEFH-like"/>
    <property type="match status" value="1"/>
</dbReference>
<gene>
    <name evidence="1" type="ORF">S58_43980</name>
</gene>
<dbReference type="Proteomes" id="UP000011841">
    <property type="component" value="Chromosome"/>
</dbReference>
<dbReference type="GeneID" id="301818185"/>
<dbReference type="RefSeq" id="WP_015667489.1">
    <property type="nucleotide sequence ID" value="NC_020453.1"/>
</dbReference>
<sequence length="146" mass="15505">MERRSLMQAGLAGVFGMFGVGSARAATESPRQRVAYHLADQDRALFVLGNLQNHVDGTGGPGRADIRLVIHGPGLRAFHAISVDQTISALAERLMKAGVGFEACANTMKAQGVKLDDLLPGFAVAEKGGVVRLTELQQSGYAYLRP</sequence>
<dbReference type="PATRIC" id="fig|1245469.3.peg.4503"/>
<reference evidence="1 2" key="1">
    <citation type="journal article" date="2013" name="Appl. Environ. Microbiol.">
        <title>Genome analysis suggests that the soil oligotrophic bacterium Agromonas oligotrophica (Bradyrhizobium oligotrophicum) is a nitrogen-fixing symbiont of Aeschynomene indica.</title>
        <authorList>
            <person name="Okubo T."/>
            <person name="Fukushima S."/>
            <person name="Itakura M."/>
            <person name="Oshima K."/>
            <person name="Longtonglang A."/>
            <person name="Teaumroong N."/>
            <person name="Mitsui H."/>
            <person name="Hattori M."/>
            <person name="Hattori R."/>
            <person name="Hattori T."/>
            <person name="Minamisawa K."/>
        </authorList>
    </citation>
    <scope>NUCLEOTIDE SEQUENCE [LARGE SCALE GENOMIC DNA]</scope>
    <source>
        <strain evidence="1 2">S58</strain>
    </source>
</reference>
<dbReference type="Pfam" id="PF02635">
    <property type="entry name" value="DsrE"/>
    <property type="match status" value="1"/>
</dbReference>
<dbReference type="PANTHER" id="PTHR37691:SF1">
    <property type="entry name" value="BLR3518 PROTEIN"/>
    <property type="match status" value="1"/>
</dbReference>
<dbReference type="AlphaFoldDB" id="M4Z9F5"/>
<proteinExistence type="predicted"/>
<evidence type="ECO:0000313" key="2">
    <source>
        <dbReference type="Proteomes" id="UP000011841"/>
    </source>
</evidence>